<evidence type="ECO:0000256" key="13">
    <source>
        <dbReference type="HAMAP-Rule" id="MF_02120"/>
    </source>
</evidence>
<dbReference type="Gene3D" id="3.20.20.10">
    <property type="entry name" value="Alanine racemase"/>
    <property type="match status" value="1"/>
</dbReference>
<evidence type="ECO:0000256" key="7">
    <source>
        <dbReference type="ARBA" id="ARBA00023239"/>
    </source>
</evidence>
<dbReference type="HAMAP" id="MF_02120">
    <property type="entry name" value="LysA"/>
    <property type="match status" value="1"/>
</dbReference>
<evidence type="ECO:0000256" key="4">
    <source>
        <dbReference type="ARBA" id="ARBA00022793"/>
    </source>
</evidence>
<evidence type="ECO:0000256" key="9">
    <source>
        <dbReference type="ARBA" id="ARBA00060643"/>
    </source>
</evidence>
<evidence type="ECO:0000259" key="16">
    <source>
        <dbReference type="Pfam" id="PF00278"/>
    </source>
</evidence>
<dbReference type="InterPro" id="IPR022653">
    <property type="entry name" value="De-COase2_pyr-phos_BS"/>
</dbReference>
<dbReference type="Proteomes" id="UP000094761">
    <property type="component" value="Unassembled WGS sequence"/>
</dbReference>
<evidence type="ECO:0000256" key="8">
    <source>
        <dbReference type="ARBA" id="ARBA00050464"/>
    </source>
</evidence>
<sequence length="417" mass="45802">MDYFNYQDDGQLWAEDVSLTELADQFGTPLYVYSRATLERHWHAFDKSVGEHPHLVCYAVKANSNIGVLNALARLGSGFDIVSGGELERVIAAGGEPSKVVFSGVGKTAAEMKRALELGIKCFNVESEPELERLNKVAGELGVKAPISLRINPDVDANTHPYISTGLRDNKFGIAFDRAPAVYKFAQSLENLNVQGIDCHIGSQLTDIEPFIDATDRLLALIDDLKAQGITIKHLDVGGGLGVVYRDELPPEPSDYAKALLGRLDNHQDLELIFEPGRAIAANAGLLLTKVEFLKHTEHKNFAIIDAAMNDLMRPALYQAWQDIVPVVPREGEAVTYDLVGPICETGDFLGKDRSLVLQENDLLAVRSAGAYGFVMSSNYNTRCRAAEVMVDGKQAHLVRQREELSSLWALENVLPE</sequence>
<dbReference type="InterPro" id="IPR000183">
    <property type="entry name" value="Orn/DAP/Arg_de-COase"/>
</dbReference>
<comment type="subunit">
    <text evidence="2 13">Homodimer.</text>
</comment>
<feature type="binding site" evidence="13">
    <location>
        <position position="278"/>
    </location>
    <ligand>
        <name>substrate</name>
    </ligand>
</feature>
<comment type="pathway">
    <text evidence="9 13 15">Amino-acid biosynthesis; L-lysine biosynthesis via DAP pathway; L-lysine from DL-2,6-diaminopimelate: step 1/1.</text>
</comment>
<dbReference type="EMBL" id="LUAX01000006">
    <property type="protein sequence ID" value="OAM98555.1"/>
    <property type="molecule type" value="Genomic_DNA"/>
</dbReference>
<evidence type="ECO:0000256" key="14">
    <source>
        <dbReference type="PIRSR" id="PIRSR600183-50"/>
    </source>
</evidence>
<feature type="binding site" evidence="13">
    <location>
        <position position="318"/>
    </location>
    <ligand>
        <name>substrate</name>
    </ligand>
</feature>
<evidence type="ECO:0000313" key="20">
    <source>
        <dbReference type="Proteomes" id="UP000094761"/>
    </source>
</evidence>
<evidence type="ECO:0000259" key="17">
    <source>
        <dbReference type="Pfam" id="PF02784"/>
    </source>
</evidence>
<dbReference type="InterPro" id="IPR002986">
    <property type="entry name" value="DAP_deCOOHase_LysA"/>
</dbReference>
<organism evidence="19 20">
    <name type="scientific">Vibrio europaeus</name>
    <dbReference type="NCBI Taxonomy" id="300876"/>
    <lineage>
        <taxon>Bacteria</taxon>
        <taxon>Pseudomonadati</taxon>
        <taxon>Pseudomonadota</taxon>
        <taxon>Gammaproteobacteria</taxon>
        <taxon>Vibrionales</taxon>
        <taxon>Vibrionaceae</taxon>
        <taxon>Vibrio</taxon>
        <taxon>Vibrio oreintalis group</taxon>
    </lineage>
</organism>
<evidence type="ECO:0000256" key="2">
    <source>
        <dbReference type="ARBA" id="ARBA00011738"/>
    </source>
</evidence>
<dbReference type="SUPFAM" id="SSF51419">
    <property type="entry name" value="PLP-binding barrel"/>
    <property type="match status" value="1"/>
</dbReference>
<feature type="modified residue" description="N6-(pyridoxal phosphate)lysine" evidence="13 14">
    <location>
        <position position="61"/>
    </location>
</feature>
<dbReference type="OrthoDB" id="9802241at2"/>
<comment type="caution">
    <text evidence="19">The sequence shown here is derived from an EMBL/GenBank/DDBJ whole genome shotgun (WGS) entry which is preliminary data.</text>
</comment>
<reference evidence="19 20" key="1">
    <citation type="submission" date="2016-03" db="EMBL/GenBank/DDBJ databases">
        <title>Draft genome sequence of the Vibrio tubiashii subs. europaeus.</title>
        <authorList>
            <person name="Spinard E."/>
            <person name="Dubert J."/>
            <person name="Nelson D.R."/>
            <person name="Barja J.L."/>
        </authorList>
    </citation>
    <scope>NUCLEOTIDE SEQUENCE [LARGE SCALE GENOMIC DNA]</scope>
    <source>
        <strain evidence="20">PP-638</strain>
        <strain evidence="19">PP2-638</strain>
    </source>
</reference>
<feature type="binding site" evidence="13">
    <location>
        <position position="372"/>
    </location>
    <ligand>
        <name>substrate</name>
    </ligand>
</feature>
<dbReference type="GO" id="GO:0009089">
    <property type="term" value="P:lysine biosynthetic process via diaminopimelate"/>
    <property type="evidence" value="ECO:0007669"/>
    <property type="project" value="UniProtKB-UniRule"/>
</dbReference>
<dbReference type="Proteomes" id="UP001150001">
    <property type="component" value="Unassembled WGS sequence"/>
</dbReference>
<feature type="binding site" evidence="13">
    <location>
        <begin position="275"/>
        <end position="278"/>
    </location>
    <ligand>
        <name>pyridoxal 5'-phosphate</name>
        <dbReference type="ChEBI" id="CHEBI:597326"/>
    </ligand>
</feature>
<dbReference type="SUPFAM" id="SSF50621">
    <property type="entry name" value="Alanine racemase C-terminal domain-like"/>
    <property type="match status" value="1"/>
</dbReference>
<dbReference type="PRINTS" id="PR01181">
    <property type="entry name" value="DAPDCRBXLASE"/>
</dbReference>
<feature type="binding site" evidence="13">
    <location>
        <position position="345"/>
    </location>
    <ligand>
        <name>substrate</name>
    </ligand>
</feature>
<dbReference type="FunFam" id="2.40.37.10:FF:000003">
    <property type="entry name" value="Diaminopimelate decarboxylase"/>
    <property type="match status" value="1"/>
</dbReference>
<feature type="binding site" evidence="13">
    <location>
        <position position="314"/>
    </location>
    <ligand>
        <name>substrate</name>
    </ligand>
</feature>
<keyword evidence="7 13" id="KW-0456">Lyase</keyword>
<gene>
    <name evidence="13 18" type="primary">lysA</name>
    <name evidence="19" type="ORF">AZ468_14820</name>
    <name evidence="18" type="ORF">OPW20_21245</name>
</gene>
<evidence type="ECO:0000256" key="15">
    <source>
        <dbReference type="RuleBase" id="RU003738"/>
    </source>
</evidence>
<feature type="domain" description="Orn/DAP/Arg decarboxylase 2 C-terminal" evidence="16">
    <location>
        <begin position="31"/>
        <end position="370"/>
    </location>
</feature>
<reference evidence="18" key="2">
    <citation type="submission" date="2022-11" db="EMBL/GenBank/DDBJ databases">
        <title>Role of the vibriolysin VemA secreted by the emergent pathogen Vibrio europaeus in the colonization of Manila clam mucus.</title>
        <authorList>
            <person name="Martinez C."/>
            <person name="Rodriguez S."/>
            <person name="Vences A."/>
            <person name="Barja J.L."/>
            <person name="Toranzo A.E."/>
            <person name="Dubert J."/>
        </authorList>
    </citation>
    <scope>NUCLEOTIDE SEQUENCE</scope>
    <source>
        <strain evidence="18">3454</strain>
    </source>
</reference>
<proteinExistence type="inferred from homology"/>
<dbReference type="PANTHER" id="PTHR43727">
    <property type="entry name" value="DIAMINOPIMELATE DECARBOXYLASE"/>
    <property type="match status" value="1"/>
</dbReference>
<accession>A0A178J9U1</accession>
<feature type="domain" description="Orn/DAP/Arg decarboxylase 2 N-terminal" evidence="17">
    <location>
        <begin position="36"/>
        <end position="282"/>
    </location>
</feature>
<dbReference type="GeneID" id="78076986"/>
<evidence type="ECO:0000256" key="11">
    <source>
        <dbReference type="ARBA" id="ARBA00066427"/>
    </source>
</evidence>
<dbReference type="RefSeq" id="WP_069668061.1">
    <property type="nucleotide sequence ID" value="NZ_JAPFIM010000004.1"/>
</dbReference>
<dbReference type="Pfam" id="PF02784">
    <property type="entry name" value="Orn_Arg_deC_N"/>
    <property type="match status" value="1"/>
</dbReference>
<dbReference type="GO" id="GO:0008836">
    <property type="term" value="F:diaminopimelate decarboxylase activity"/>
    <property type="evidence" value="ECO:0007669"/>
    <property type="project" value="UniProtKB-UniRule"/>
</dbReference>
<evidence type="ECO:0000313" key="21">
    <source>
        <dbReference type="Proteomes" id="UP001150001"/>
    </source>
</evidence>
<dbReference type="Gene3D" id="2.40.37.10">
    <property type="entry name" value="Lyase, Ornithine Decarboxylase, Chain A, domain 1"/>
    <property type="match status" value="1"/>
</dbReference>
<evidence type="ECO:0000256" key="5">
    <source>
        <dbReference type="ARBA" id="ARBA00022898"/>
    </source>
</evidence>
<dbReference type="InterPro" id="IPR022643">
    <property type="entry name" value="De-COase2_C"/>
</dbReference>
<feature type="binding site" evidence="13">
    <location>
        <position position="372"/>
    </location>
    <ligand>
        <name>pyridoxal 5'-phosphate</name>
        <dbReference type="ChEBI" id="CHEBI:597326"/>
    </ligand>
</feature>
<dbReference type="InterPro" id="IPR009006">
    <property type="entry name" value="Ala_racemase/Decarboxylase_C"/>
</dbReference>
<dbReference type="FunFam" id="3.20.20.10:FF:000003">
    <property type="entry name" value="Diaminopimelate decarboxylase"/>
    <property type="match status" value="1"/>
</dbReference>
<dbReference type="InterPro" id="IPR029066">
    <property type="entry name" value="PLP-binding_barrel"/>
</dbReference>
<evidence type="ECO:0000256" key="3">
    <source>
        <dbReference type="ARBA" id="ARBA00022605"/>
    </source>
</evidence>
<comment type="similarity">
    <text evidence="10 13">Belongs to the Orn/Lys/Arg decarboxylase class-II family. LysA subfamily.</text>
</comment>
<dbReference type="PANTHER" id="PTHR43727:SF2">
    <property type="entry name" value="GROUP IV DECARBOXYLASE"/>
    <property type="match status" value="1"/>
</dbReference>
<feature type="active site" description="Proton donor" evidence="14">
    <location>
        <position position="344"/>
    </location>
</feature>
<dbReference type="EMBL" id="JAPFIT010000027">
    <property type="protein sequence ID" value="MDC5742593.1"/>
    <property type="molecule type" value="Genomic_DNA"/>
</dbReference>
<dbReference type="UniPathway" id="UPA00034">
    <property type="reaction ID" value="UER00027"/>
</dbReference>
<evidence type="ECO:0000256" key="6">
    <source>
        <dbReference type="ARBA" id="ARBA00023154"/>
    </source>
</evidence>
<evidence type="ECO:0000256" key="1">
    <source>
        <dbReference type="ARBA" id="ARBA00001933"/>
    </source>
</evidence>
<dbReference type="CDD" id="cd06828">
    <property type="entry name" value="PLPDE_III_DapDC"/>
    <property type="match status" value="1"/>
</dbReference>
<dbReference type="Pfam" id="PF00278">
    <property type="entry name" value="Orn_DAP_Arg_deC"/>
    <property type="match status" value="1"/>
</dbReference>
<feature type="binding site" evidence="13">
    <location>
        <position position="240"/>
    </location>
    <ligand>
        <name>pyridoxal 5'-phosphate</name>
        <dbReference type="ChEBI" id="CHEBI:597326"/>
    </ligand>
</feature>
<dbReference type="GO" id="GO:0030170">
    <property type="term" value="F:pyridoxal phosphate binding"/>
    <property type="evidence" value="ECO:0007669"/>
    <property type="project" value="UniProtKB-UniRule"/>
</dbReference>
<dbReference type="EC" id="4.1.1.20" evidence="11 13"/>
<evidence type="ECO:0000313" key="18">
    <source>
        <dbReference type="EMBL" id="MDC5742593.1"/>
    </source>
</evidence>
<evidence type="ECO:0000256" key="10">
    <source>
        <dbReference type="ARBA" id="ARBA00060983"/>
    </source>
</evidence>
<dbReference type="PROSITE" id="PS00878">
    <property type="entry name" value="ODR_DC_2_1"/>
    <property type="match status" value="1"/>
</dbReference>
<evidence type="ECO:0000313" key="19">
    <source>
        <dbReference type="EMBL" id="OAM98555.1"/>
    </source>
</evidence>
<name>A0A178J9U1_9VIBR</name>
<comment type="function">
    <text evidence="13">Specifically catalyzes the decarboxylation of meso-diaminopimelate (meso-DAP) to L-lysine.</text>
</comment>
<dbReference type="AlphaFoldDB" id="A0A178J9U1"/>
<protein>
    <recommendedName>
        <fullName evidence="12 13">Diaminopimelate decarboxylase</fullName>
        <shortName evidence="13">DAP decarboxylase</shortName>
        <shortName evidence="13">DAPDC</shortName>
        <ecNumber evidence="11 13">4.1.1.20</ecNumber>
    </recommendedName>
</protein>
<comment type="catalytic activity">
    <reaction evidence="8 13 15">
        <text>meso-2,6-diaminopimelate + H(+) = L-lysine + CO2</text>
        <dbReference type="Rhea" id="RHEA:15101"/>
        <dbReference type="ChEBI" id="CHEBI:15378"/>
        <dbReference type="ChEBI" id="CHEBI:16526"/>
        <dbReference type="ChEBI" id="CHEBI:32551"/>
        <dbReference type="ChEBI" id="CHEBI:57791"/>
        <dbReference type="EC" id="4.1.1.20"/>
    </reaction>
</comment>
<keyword evidence="5 13" id="KW-0663">Pyridoxal phosphate</keyword>
<comment type="cofactor">
    <cofactor evidence="1 13 14 15">
        <name>pyridoxal 5'-phosphate</name>
        <dbReference type="ChEBI" id="CHEBI:597326"/>
    </cofactor>
</comment>
<dbReference type="NCBIfam" id="TIGR01048">
    <property type="entry name" value="lysA"/>
    <property type="match status" value="1"/>
</dbReference>
<keyword evidence="6 13" id="KW-0457">Lysine biosynthesis</keyword>
<dbReference type="InterPro" id="IPR022644">
    <property type="entry name" value="De-COase2_N"/>
</dbReference>
<dbReference type="PRINTS" id="PR01179">
    <property type="entry name" value="ODADCRBXLASE"/>
</dbReference>
<keyword evidence="4 13" id="KW-0210">Decarboxylase</keyword>
<evidence type="ECO:0000256" key="12">
    <source>
        <dbReference type="ARBA" id="ARBA00074972"/>
    </source>
</evidence>
<keyword evidence="3 13" id="KW-0028">Amino-acid biosynthesis</keyword>
<keyword evidence="21" id="KW-1185">Reference proteome</keyword>